<accession>A0ABP8J4D5</accession>
<dbReference type="Gene3D" id="3.20.20.70">
    <property type="entry name" value="Aldolase class I"/>
    <property type="match status" value="1"/>
</dbReference>
<dbReference type="PANTHER" id="PTHR43819:SF1">
    <property type="entry name" value="ARCHAEAL-TYPE GLUTAMATE SYNTHASE [NADPH]"/>
    <property type="match status" value="1"/>
</dbReference>
<dbReference type="CDD" id="cd02808">
    <property type="entry name" value="GltS_FMN"/>
    <property type="match status" value="1"/>
</dbReference>
<reference evidence="6" key="1">
    <citation type="journal article" date="2019" name="Int. J. Syst. Evol. Microbiol.">
        <title>The Global Catalogue of Microorganisms (GCM) 10K type strain sequencing project: providing services to taxonomists for standard genome sequencing and annotation.</title>
        <authorList>
            <consortium name="The Broad Institute Genomics Platform"/>
            <consortium name="The Broad Institute Genome Sequencing Center for Infectious Disease"/>
            <person name="Wu L."/>
            <person name="Ma J."/>
        </authorList>
    </citation>
    <scope>NUCLEOTIDE SEQUENCE [LARGE SCALE GENOMIC DNA]</scope>
    <source>
        <strain evidence="6">JCM 17808</strain>
    </source>
</reference>
<dbReference type="RefSeq" id="WP_345029683.1">
    <property type="nucleotide sequence ID" value="NZ_BAABGL010000002.1"/>
</dbReference>
<dbReference type="PIRSF" id="PIRSF500060">
    <property type="entry name" value="UCP500060"/>
    <property type="match status" value="1"/>
</dbReference>
<dbReference type="PANTHER" id="PTHR43819">
    <property type="entry name" value="ARCHAEAL-TYPE GLUTAMATE SYNTHASE [NADPH]"/>
    <property type="match status" value="1"/>
</dbReference>
<gene>
    <name evidence="5" type="ORF">GCM10023167_05990</name>
</gene>
<dbReference type="PIRSF" id="PIRSF006429">
    <property type="entry name" value="GOGAT_lg_2"/>
    <property type="match status" value="1"/>
</dbReference>
<evidence type="ECO:0000256" key="2">
    <source>
        <dbReference type="PIRNR" id="PIRNR006429"/>
    </source>
</evidence>
<comment type="similarity">
    <text evidence="1 2">Belongs to the glutamate synthase family.</text>
</comment>
<evidence type="ECO:0000313" key="5">
    <source>
        <dbReference type="EMBL" id="GAA4384807.1"/>
    </source>
</evidence>
<name>A0ABP8J4D5_9MICO</name>
<proteinExistence type="inferred from homology"/>
<feature type="region of interest" description="Disordered" evidence="3">
    <location>
        <begin position="524"/>
        <end position="579"/>
    </location>
</feature>
<dbReference type="InterPro" id="IPR013785">
    <property type="entry name" value="Aldolase_TIM"/>
</dbReference>
<dbReference type="SUPFAM" id="SSF51395">
    <property type="entry name" value="FMN-linked oxidoreductases"/>
    <property type="match status" value="1"/>
</dbReference>
<evidence type="ECO:0000313" key="6">
    <source>
        <dbReference type="Proteomes" id="UP001500642"/>
    </source>
</evidence>
<feature type="domain" description="Glutamate synthase" evidence="4">
    <location>
        <begin position="155"/>
        <end position="470"/>
    </location>
</feature>
<evidence type="ECO:0000256" key="1">
    <source>
        <dbReference type="ARBA" id="ARBA00009716"/>
    </source>
</evidence>
<comment type="caution">
    <text evidence="5">The sequence shown here is derived from an EMBL/GenBank/DDBJ whole genome shotgun (WGS) entry which is preliminary data.</text>
</comment>
<dbReference type="InterPro" id="IPR024188">
    <property type="entry name" value="GltB"/>
</dbReference>
<dbReference type="Proteomes" id="UP001500642">
    <property type="component" value="Unassembled WGS sequence"/>
</dbReference>
<evidence type="ECO:0000259" key="4">
    <source>
        <dbReference type="Pfam" id="PF01645"/>
    </source>
</evidence>
<keyword evidence="6" id="KW-1185">Reference proteome</keyword>
<feature type="compositionally biased region" description="Basic and acidic residues" evidence="3">
    <location>
        <begin position="525"/>
        <end position="545"/>
    </location>
</feature>
<dbReference type="InterPro" id="IPR027283">
    <property type="entry name" value="YerD"/>
</dbReference>
<dbReference type="Pfam" id="PF01645">
    <property type="entry name" value="Glu_synthase"/>
    <property type="match status" value="1"/>
</dbReference>
<dbReference type="EMBL" id="BAABGL010000002">
    <property type="protein sequence ID" value="GAA4384807.1"/>
    <property type="molecule type" value="Genomic_DNA"/>
</dbReference>
<organism evidence="5 6">
    <name type="scientific">Brevibacterium pityocampae</name>
    <dbReference type="NCBI Taxonomy" id="506594"/>
    <lineage>
        <taxon>Bacteria</taxon>
        <taxon>Bacillati</taxon>
        <taxon>Actinomycetota</taxon>
        <taxon>Actinomycetes</taxon>
        <taxon>Micrococcales</taxon>
        <taxon>Brevibacteriaceae</taxon>
        <taxon>Brevibacterium</taxon>
    </lineage>
</organism>
<evidence type="ECO:0000256" key="3">
    <source>
        <dbReference type="SAM" id="MobiDB-lite"/>
    </source>
</evidence>
<dbReference type="InterPro" id="IPR002932">
    <property type="entry name" value="Glu_synthdom"/>
</dbReference>
<protein>
    <submittedName>
        <fullName evidence="5">FMN-binding glutamate synthase family protein</fullName>
    </submittedName>
</protein>
<sequence length="579" mass="62612">MVAIAVFVALLALVAASVLLAVVVSAWWWLLAGPAILLLVLGIIDITQRERAILRNFPVIGRGRYLMETIRPMIQQYFVERNYDGKPFDRDVRLLVYERAAGTHSVKSFGTELEVRSPGYEYLVHSVQPGRIPEGEHRVRLGGPQCTLPYDASLLNISAMSFGSLSKNAVLAMNRGAAKGGFLHDTGEGGLTKYHLGAGTDLLWEFGSGYFGCRDADGNFSPEEFAAKARLDEVRAVSIKLSQGAKPGLGGVLPGDKVTPEIAEARGVPVGMDCISPPGHSAFGTPTEMMEFIAQLRELSGGKPIGFKLCVGMRRDFLALCKAMLATGILPDFIIVDGAEGGTGAAPLEYEDHMGTPLAEGLHIVHNALMGCGLREHIRIGAAGKIASGHDIVRLLIQGADFCMSARAMMMAVGCIQAQKCHTNHCPTGVATQDPKLARGLDVPSKSEQVYNYHRATIEETKQMLSTLGVSGPEELDLRMLRRRISQTEVVTYQTLYNWLRHGELLSDPPRGWAADWNAASADRFGPDPRLRGARYSPDRNRDGIPDVGLDDAPVGTSGSPIEGRDIIQDSPDDGSYHA</sequence>